<sequence>MRVDNGAFIKKKGFIEKLIDFFKDTFSKVQKIIYDNIVKDSGFRTIARILLVLFVIFSVVFFMLGLIEINQTELVVRLFKIGVISTVISDSTLNVIPDLFQGIVDSTIGISTVIMKSSMFDPINNRPLLPFPELNTVFSAYDGVIEMVTSKAFNNKIWGILFTSRFYLIIGIYICVILMFIGMCRSLVQYIMSFFLLALLTIILPIFIVTILFKQTMHFFDNWLEQFIGSCVMLIVITATVALMLSLIITQLQDMLYYTVCWDTIFSWKPLGITIIDFKFWKASSWDEFTKAVTPKNFFYVLISCVLFRVYM</sequence>
<feature type="transmembrane region" description="Helical" evidence="7">
    <location>
        <begin position="157"/>
        <end position="182"/>
    </location>
</feature>
<evidence type="ECO:0000313" key="9">
    <source>
        <dbReference type="Proteomes" id="UP000279470"/>
    </source>
</evidence>
<comment type="caution">
    <text evidence="8">The sequence shown here is derived from an EMBL/GenBank/DDBJ whole genome shotgun (WGS) entry which is preliminary data.</text>
</comment>
<evidence type="ECO:0000256" key="4">
    <source>
        <dbReference type="ARBA" id="ARBA00022729"/>
    </source>
</evidence>
<protein>
    <recommendedName>
        <fullName evidence="10">Type IV secretion system protein</fullName>
    </recommendedName>
</protein>
<accession>A0A3R9ZEC8</accession>
<dbReference type="Pfam" id="PF04610">
    <property type="entry name" value="TrbL"/>
    <property type="match status" value="1"/>
</dbReference>
<dbReference type="OrthoDB" id="7163280at2"/>
<evidence type="ECO:0000256" key="1">
    <source>
        <dbReference type="ARBA" id="ARBA00004651"/>
    </source>
</evidence>
<evidence type="ECO:0000256" key="5">
    <source>
        <dbReference type="ARBA" id="ARBA00022989"/>
    </source>
</evidence>
<evidence type="ECO:0000256" key="3">
    <source>
        <dbReference type="ARBA" id="ARBA00022692"/>
    </source>
</evidence>
<keyword evidence="9" id="KW-1185">Reference proteome</keyword>
<evidence type="ECO:0000256" key="7">
    <source>
        <dbReference type="SAM" id="Phobius"/>
    </source>
</evidence>
<keyword evidence="3 7" id="KW-0812">Transmembrane</keyword>
<organism evidence="8 9">
    <name type="scientific">Candidatus Aquarickettsia rohweri</name>
    <dbReference type="NCBI Taxonomy" id="2602574"/>
    <lineage>
        <taxon>Bacteria</taxon>
        <taxon>Pseudomonadati</taxon>
        <taxon>Pseudomonadota</taxon>
        <taxon>Alphaproteobacteria</taxon>
        <taxon>Rickettsiales</taxon>
        <taxon>Candidatus Midichloriaceae</taxon>
        <taxon>Candidatus Aquarickettsia</taxon>
    </lineage>
</organism>
<dbReference type="RefSeq" id="WP_126045287.1">
    <property type="nucleotide sequence ID" value="NZ_RXFM01000142.1"/>
</dbReference>
<gene>
    <name evidence="8" type="ORF">EIC27_06805</name>
</gene>
<feature type="transmembrane region" description="Helical" evidence="7">
    <location>
        <begin position="49"/>
        <end position="67"/>
    </location>
</feature>
<evidence type="ECO:0008006" key="10">
    <source>
        <dbReference type="Google" id="ProtNLM"/>
    </source>
</evidence>
<dbReference type="GO" id="GO:0005886">
    <property type="term" value="C:plasma membrane"/>
    <property type="evidence" value="ECO:0007669"/>
    <property type="project" value="UniProtKB-SubCell"/>
</dbReference>
<evidence type="ECO:0000256" key="2">
    <source>
        <dbReference type="ARBA" id="ARBA00007802"/>
    </source>
</evidence>
<dbReference type="GO" id="GO:0030255">
    <property type="term" value="P:protein secretion by the type IV secretion system"/>
    <property type="evidence" value="ECO:0007669"/>
    <property type="project" value="InterPro"/>
</dbReference>
<dbReference type="Proteomes" id="UP000279470">
    <property type="component" value="Unassembled WGS sequence"/>
</dbReference>
<reference evidence="9" key="1">
    <citation type="submission" date="2018-11" db="EMBL/GenBank/DDBJ databases">
        <title>Phylogenetic, genomic, and biogeographic characterization of a novel and ubiquitous marine invertebrate-associated Rickettsiales parasite, Candidatus Marinoinvertebrata rohwerii, gen. nov., sp. nov.</title>
        <authorList>
            <person name="Klinges J.G."/>
            <person name="Rosales S.M."/>
            <person name="Mcminds R."/>
            <person name="Shaver E.C."/>
            <person name="Shantz A."/>
            <person name="Peters E.C."/>
            <person name="Burkepile D.E."/>
            <person name="Silliman B.R."/>
            <person name="Vega Thurber R.L."/>
        </authorList>
    </citation>
    <scope>NUCLEOTIDE SEQUENCE [LARGE SCALE GENOMIC DNA]</scope>
    <source>
        <strain evidence="9">a_cerv_44</strain>
    </source>
</reference>
<comment type="similarity">
    <text evidence="2">Belongs to the TrbL/VirB6 family.</text>
</comment>
<comment type="subcellular location">
    <subcellularLocation>
        <location evidence="1">Cell membrane</location>
        <topology evidence="1">Multi-pass membrane protein</topology>
    </subcellularLocation>
</comment>
<keyword evidence="5 7" id="KW-1133">Transmembrane helix</keyword>
<proteinExistence type="inferred from homology"/>
<keyword evidence="4" id="KW-0732">Signal</keyword>
<feature type="transmembrane region" description="Helical" evidence="7">
    <location>
        <begin position="194"/>
        <end position="215"/>
    </location>
</feature>
<keyword evidence="6 7" id="KW-0472">Membrane</keyword>
<evidence type="ECO:0000256" key="6">
    <source>
        <dbReference type="ARBA" id="ARBA00023136"/>
    </source>
</evidence>
<dbReference type="AlphaFoldDB" id="A0A3R9ZEC8"/>
<dbReference type="EMBL" id="RXFM01000142">
    <property type="protein sequence ID" value="RST61871.1"/>
    <property type="molecule type" value="Genomic_DNA"/>
</dbReference>
<feature type="transmembrane region" description="Helical" evidence="7">
    <location>
        <begin position="227"/>
        <end position="249"/>
    </location>
</feature>
<evidence type="ECO:0000313" key="8">
    <source>
        <dbReference type="EMBL" id="RST61871.1"/>
    </source>
</evidence>
<name>A0A3R9ZEC8_9RICK</name>
<dbReference type="InterPro" id="IPR007688">
    <property type="entry name" value="Conjugal_tfr_TrbL/VirB6"/>
</dbReference>